<dbReference type="EMBL" id="UINC01019951">
    <property type="protein sequence ID" value="SVA84253.1"/>
    <property type="molecule type" value="Genomic_DNA"/>
</dbReference>
<dbReference type="AlphaFoldDB" id="A0A381Z639"/>
<protein>
    <submittedName>
        <fullName evidence="1">Uncharacterized protein</fullName>
    </submittedName>
</protein>
<name>A0A381Z639_9ZZZZ</name>
<organism evidence="1">
    <name type="scientific">marine metagenome</name>
    <dbReference type="NCBI Taxonomy" id="408172"/>
    <lineage>
        <taxon>unclassified sequences</taxon>
        <taxon>metagenomes</taxon>
        <taxon>ecological metagenomes</taxon>
    </lineage>
</organism>
<reference evidence="1" key="1">
    <citation type="submission" date="2018-05" db="EMBL/GenBank/DDBJ databases">
        <authorList>
            <person name="Lanie J.A."/>
            <person name="Ng W.-L."/>
            <person name="Kazmierczak K.M."/>
            <person name="Andrzejewski T.M."/>
            <person name="Davidsen T.M."/>
            <person name="Wayne K.J."/>
            <person name="Tettelin H."/>
            <person name="Glass J.I."/>
            <person name="Rusch D."/>
            <person name="Podicherti R."/>
            <person name="Tsui H.-C.T."/>
            <person name="Winkler M.E."/>
        </authorList>
    </citation>
    <scope>NUCLEOTIDE SEQUENCE</scope>
</reference>
<feature type="non-terminal residue" evidence="1">
    <location>
        <position position="1"/>
    </location>
</feature>
<accession>A0A381Z639</accession>
<proteinExistence type="predicted"/>
<gene>
    <name evidence="1" type="ORF">METZ01_LOCUS137107</name>
</gene>
<evidence type="ECO:0000313" key="1">
    <source>
        <dbReference type="EMBL" id="SVA84253.1"/>
    </source>
</evidence>
<sequence length="45" mass="5321">KNMLNEEMWQKVNSSAFLSNEQHRDVMNRAIKAYSKIKTKPPKTK</sequence>